<protein>
    <submittedName>
        <fullName evidence="1">IS5/IS1182 family transposase</fullName>
    </submittedName>
</protein>
<gene>
    <name evidence="1" type="ORF">ENH89_15910</name>
</gene>
<reference evidence="1" key="1">
    <citation type="journal article" date="2020" name="mSystems">
        <title>Genome- and Community-Level Interaction Insights into Carbon Utilization and Element Cycling Functions of Hydrothermarchaeota in Hydrothermal Sediment.</title>
        <authorList>
            <person name="Zhou Z."/>
            <person name="Liu Y."/>
            <person name="Xu W."/>
            <person name="Pan J."/>
            <person name="Luo Z.H."/>
            <person name="Li M."/>
        </authorList>
    </citation>
    <scope>NUCLEOTIDE SEQUENCE</scope>
    <source>
        <strain evidence="1">HyVt-347</strain>
    </source>
</reference>
<evidence type="ECO:0000313" key="2">
    <source>
        <dbReference type="Proteomes" id="UP000885680"/>
    </source>
</evidence>
<dbReference type="EMBL" id="DRGN01000229">
    <property type="protein sequence ID" value="HEU01777.1"/>
    <property type="molecule type" value="Genomic_DNA"/>
</dbReference>
<name>A0A9C9NHG3_9HYPH</name>
<sequence>RVERFFNRIKHMRGLATRYDRRADNYLAALKLVAVRIWIASK</sequence>
<accession>A0A9C9NHG3</accession>
<feature type="non-terminal residue" evidence="1">
    <location>
        <position position="1"/>
    </location>
</feature>
<organism evidence="1 2">
    <name type="scientific">Aurantimonas coralicida</name>
    <dbReference type="NCBI Taxonomy" id="182270"/>
    <lineage>
        <taxon>Bacteria</taxon>
        <taxon>Pseudomonadati</taxon>
        <taxon>Pseudomonadota</taxon>
        <taxon>Alphaproteobacteria</taxon>
        <taxon>Hyphomicrobiales</taxon>
        <taxon>Aurantimonadaceae</taxon>
        <taxon>Aurantimonas</taxon>
    </lineage>
</organism>
<evidence type="ECO:0000313" key="1">
    <source>
        <dbReference type="EMBL" id="HEU01777.1"/>
    </source>
</evidence>
<comment type="caution">
    <text evidence="1">The sequence shown here is derived from an EMBL/GenBank/DDBJ whole genome shotgun (WGS) entry which is preliminary data.</text>
</comment>
<proteinExistence type="predicted"/>
<dbReference type="AlphaFoldDB" id="A0A9C9NHG3"/>
<dbReference type="Proteomes" id="UP000885680">
    <property type="component" value="Unassembled WGS sequence"/>
</dbReference>